<evidence type="ECO:0000256" key="2">
    <source>
        <dbReference type="SAM" id="SignalP"/>
    </source>
</evidence>
<name>A0A2M4DF42_ANODA</name>
<feature type="chain" id="PRO_5014656474" evidence="2">
    <location>
        <begin position="20"/>
        <end position="81"/>
    </location>
</feature>
<dbReference type="EMBL" id="GGFL01011957">
    <property type="protein sequence ID" value="MBW76135.1"/>
    <property type="molecule type" value="Transcribed_RNA"/>
</dbReference>
<feature type="signal peptide" evidence="2">
    <location>
        <begin position="1"/>
        <end position="19"/>
    </location>
</feature>
<organism evidence="3">
    <name type="scientific">Anopheles darlingi</name>
    <name type="common">Mosquito</name>
    <dbReference type="NCBI Taxonomy" id="43151"/>
    <lineage>
        <taxon>Eukaryota</taxon>
        <taxon>Metazoa</taxon>
        <taxon>Ecdysozoa</taxon>
        <taxon>Arthropoda</taxon>
        <taxon>Hexapoda</taxon>
        <taxon>Insecta</taxon>
        <taxon>Pterygota</taxon>
        <taxon>Neoptera</taxon>
        <taxon>Endopterygota</taxon>
        <taxon>Diptera</taxon>
        <taxon>Nematocera</taxon>
        <taxon>Culicoidea</taxon>
        <taxon>Culicidae</taxon>
        <taxon>Anophelinae</taxon>
        <taxon>Anopheles</taxon>
    </lineage>
</organism>
<reference evidence="3" key="1">
    <citation type="submission" date="2018-01" db="EMBL/GenBank/DDBJ databases">
        <title>An insight into the sialome of Amazonian anophelines.</title>
        <authorList>
            <person name="Ribeiro J.M."/>
            <person name="Scarpassa V."/>
            <person name="Calvo E."/>
        </authorList>
    </citation>
    <scope>NUCLEOTIDE SEQUENCE</scope>
</reference>
<dbReference type="AlphaFoldDB" id="A0A2M4DF42"/>
<evidence type="ECO:0000256" key="1">
    <source>
        <dbReference type="SAM" id="MobiDB-lite"/>
    </source>
</evidence>
<evidence type="ECO:0000313" key="3">
    <source>
        <dbReference type="EMBL" id="MBW76135.1"/>
    </source>
</evidence>
<protein>
    <submittedName>
        <fullName evidence="3">Putative secreted protein</fullName>
    </submittedName>
</protein>
<proteinExistence type="predicted"/>
<sequence length="81" mass="9606">MNVVALVALLLSLIRPCDLLHSAPSGDWYRSVLFGLETHRYQRWLRYTIYCNKKEKKTGKTQPDKNRRKVRARAQDFDKQL</sequence>
<accession>A0A2M4DF42</accession>
<keyword evidence="2" id="KW-0732">Signal</keyword>
<feature type="region of interest" description="Disordered" evidence="1">
    <location>
        <begin position="56"/>
        <end position="81"/>
    </location>
</feature>